<dbReference type="GO" id="GO:0046933">
    <property type="term" value="F:proton-transporting ATP synthase activity, rotational mechanism"/>
    <property type="evidence" value="ECO:0007669"/>
    <property type="project" value="UniProtKB-UniRule"/>
</dbReference>
<evidence type="ECO:0000313" key="12">
    <source>
        <dbReference type="EMBL" id="TDV24098.1"/>
    </source>
</evidence>
<dbReference type="EMBL" id="SOCN01000001">
    <property type="protein sequence ID" value="TDV24098.1"/>
    <property type="molecule type" value="Genomic_DNA"/>
</dbReference>
<dbReference type="InterPro" id="IPR020546">
    <property type="entry name" value="ATP_synth_F1_dsu/esu_N"/>
</dbReference>
<dbReference type="Pfam" id="PF02823">
    <property type="entry name" value="ATP-synt_DE_N"/>
    <property type="match status" value="1"/>
</dbReference>
<protein>
    <recommendedName>
        <fullName evidence="8">ATP synthase epsilon chain</fullName>
    </recommendedName>
    <alternativeName>
        <fullName evidence="8">ATP synthase F1 sector epsilon subunit</fullName>
    </alternativeName>
    <alternativeName>
        <fullName evidence="8">F-ATPase epsilon subunit</fullName>
    </alternativeName>
</protein>
<keyword evidence="13" id="KW-1185">Reference proteome</keyword>
<evidence type="ECO:0000256" key="3">
    <source>
        <dbReference type="ARBA" id="ARBA00022448"/>
    </source>
</evidence>
<comment type="function">
    <text evidence="8">Produces ATP from ADP in the presence of a proton gradient across the membrane.</text>
</comment>
<evidence type="ECO:0000256" key="5">
    <source>
        <dbReference type="ARBA" id="ARBA00023136"/>
    </source>
</evidence>
<dbReference type="GO" id="GO:0045259">
    <property type="term" value="C:proton-transporting ATP synthase complex"/>
    <property type="evidence" value="ECO:0007669"/>
    <property type="project" value="UniProtKB-KW"/>
</dbReference>
<dbReference type="InterPro" id="IPR036771">
    <property type="entry name" value="ATPsynth_dsu/esu_N"/>
</dbReference>
<accession>A0A4R7UCF1</accession>
<comment type="similarity">
    <text evidence="2 8 9">Belongs to the ATPase epsilon chain family.</text>
</comment>
<dbReference type="GO" id="GO:0012505">
    <property type="term" value="C:endomembrane system"/>
    <property type="evidence" value="ECO:0007669"/>
    <property type="project" value="UniProtKB-SubCell"/>
</dbReference>
<evidence type="ECO:0000256" key="8">
    <source>
        <dbReference type="HAMAP-Rule" id="MF_00530"/>
    </source>
</evidence>
<dbReference type="AlphaFoldDB" id="A0A4R7UCF1"/>
<evidence type="ECO:0000256" key="10">
    <source>
        <dbReference type="SAM" id="Coils"/>
    </source>
</evidence>
<dbReference type="CDD" id="cd12152">
    <property type="entry name" value="F1-ATPase_delta"/>
    <property type="match status" value="1"/>
</dbReference>
<dbReference type="Proteomes" id="UP000295757">
    <property type="component" value="Unassembled WGS sequence"/>
</dbReference>
<comment type="caution">
    <text evidence="12">The sequence shown here is derived from an EMBL/GenBank/DDBJ whole genome shotgun (WGS) entry which is preliminary data.</text>
</comment>
<dbReference type="RefSeq" id="WP_234851405.1">
    <property type="nucleotide sequence ID" value="NZ_SOCN01000001.1"/>
</dbReference>
<comment type="subunit">
    <text evidence="8 9">F-type ATPases have 2 components, CF(1) - the catalytic core - and CF(0) - the membrane proton channel. CF(1) has five subunits: alpha(3), beta(3), gamma(1), delta(1), epsilon(1). CF(0) has three main subunits: a, b and c.</text>
</comment>
<dbReference type="PANTHER" id="PTHR13822:SF10">
    <property type="entry name" value="ATP SYNTHASE EPSILON CHAIN, CHLOROPLASTIC"/>
    <property type="match status" value="1"/>
</dbReference>
<evidence type="ECO:0000256" key="2">
    <source>
        <dbReference type="ARBA" id="ARBA00005712"/>
    </source>
</evidence>
<evidence type="ECO:0000256" key="6">
    <source>
        <dbReference type="ARBA" id="ARBA00023196"/>
    </source>
</evidence>
<keyword evidence="5 8" id="KW-0472">Membrane</keyword>
<keyword evidence="8" id="KW-0375">Hydrogen ion transport</keyword>
<dbReference type="NCBIfam" id="TIGR01216">
    <property type="entry name" value="ATP_synt_epsi"/>
    <property type="match status" value="1"/>
</dbReference>
<keyword evidence="4 8" id="KW-0406">Ion transport</keyword>
<evidence type="ECO:0000256" key="9">
    <source>
        <dbReference type="RuleBase" id="RU003656"/>
    </source>
</evidence>
<evidence type="ECO:0000256" key="1">
    <source>
        <dbReference type="ARBA" id="ARBA00004184"/>
    </source>
</evidence>
<keyword evidence="3 8" id="KW-0813">Transport</keyword>
<feature type="coiled-coil region" evidence="10">
    <location>
        <begin position="85"/>
        <end position="112"/>
    </location>
</feature>
<gene>
    <name evidence="8" type="primary">atpC</name>
    <name evidence="12" type="ORF">BCF59_0042</name>
</gene>
<dbReference type="InterPro" id="IPR001469">
    <property type="entry name" value="ATP_synth_F1_dsu/esu"/>
</dbReference>
<keyword evidence="10" id="KW-0175">Coiled coil</keyword>
<evidence type="ECO:0000259" key="11">
    <source>
        <dbReference type="Pfam" id="PF02823"/>
    </source>
</evidence>
<keyword evidence="6 8" id="KW-0139">CF(1)</keyword>
<sequence>MNKTHLKITAPNGIFYEGDIHIVTLRTANGYIGIQPNRAPLFSSIEIGTLTIGAVDGQPLQSFYIGGGIIYADRSKINIITDDIINAKEIDIKRAQDDVEFLSNSIKNNKDTVDLVKLETKLKKALFRVQTYNLFNK</sequence>
<dbReference type="Gene3D" id="2.60.15.10">
    <property type="entry name" value="F0F1 ATP synthase delta/epsilon subunit, N-terminal"/>
    <property type="match status" value="1"/>
</dbReference>
<dbReference type="HAMAP" id="MF_00530">
    <property type="entry name" value="ATP_synth_epsil_bac"/>
    <property type="match status" value="1"/>
</dbReference>
<reference evidence="12 13" key="1">
    <citation type="submission" date="2019-03" db="EMBL/GenBank/DDBJ databases">
        <title>Genomic Encyclopedia of Archaeal and Bacterial Type Strains, Phase II (KMG-II): from individual species to whole genera.</title>
        <authorList>
            <person name="Goeker M."/>
        </authorList>
    </citation>
    <scope>NUCLEOTIDE SEQUENCE [LARGE SCALE GENOMIC DNA]</scope>
    <source>
        <strain evidence="12 13">ATCC 35214</strain>
    </source>
</reference>
<dbReference type="SUPFAM" id="SSF51344">
    <property type="entry name" value="Epsilon subunit of F1F0-ATP synthase N-terminal domain"/>
    <property type="match status" value="1"/>
</dbReference>
<organism evidence="12 13">
    <name type="scientific">Mycoplasmopsis mustelae</name>
    <dbReference type="NCBI Taxonomy" id="171289"/>
    <lineage>
        <taxon>Bacteria</taxon>
        <taxon>Bacillati</taxon>
        <taxon>Mycoplasmatota</taxon>
        <taxon>Mycoplasmoidales</taxon>
        <taxon>Metamycoplasmataceae</taxon>
        <taxon>Mycoplasmopsis</taxon>
    </lineage>
</organism>
<proteinExistence type="inferred from homology"/>
<dbReference type="PANTHER" id="PTHR13822">
    <property type="entry name" value="ATP SYNTHASE DELTA/EPSILON CHAIN"/>
    <property type="match status" value="1"/>
</dbReference>
<dbReference type="GO" id="GO:0005524">
    <property type="term" value="F:ATP binding"/>
    <property type="evidence" value="ECO:0007669"/>
    <property type="project" value="UniProtKB-UniRule"/>
</dbReference>
<evidence type="ECO:0000313" key="13">
    <source>
        <dbReference type="Proteomes" id="UP000295757"/>
    </source>
</evidence>
<keyword evidence="8" id="KW-1003">Cell membrane</keyword>
<feature type="domain" description="ATP synthase F1 complex delta/epsilon subunit N-terminal" evidence="11">
    <location>
        <begin position="5"/>
        <end position="83"/>
    </location>
</feature>
<dbReference type="GO" id="GO:0005886">
    <property type="term" value="C:plasma membrane"/>
    <property type="evidence" value="ECO:0007669"/>
    <property type="project" value="UniProtKB-SubCell"/>
</dbReference>
<comment type="subcellular location">
    <subcellularLocation>
        <location evidence="8">Cell membrane</location>
        <topology evidence="8">Peripheral membrane protein</topology>
    </subcellularLocation>
    <subcellularLocation>
        <location evidence="1">Endomembrane system</location>
        <topology evidence="1">Peripheral membrane protein</topology>
    </subcellularLocation>
</comment>
<evidence type="ECO:0000256" key="4">
    <source>
        <dbReference type="ARBA" id="ARBA00023065"/>
    </source>
</evidence>
<name>A0A4R7UCF1_9BACT</name>
<keyword evidence="7 8" id="KW-0066">ATP synthesis</keyword>
<evidence type="ECO:0000256" key="7">
    <source>
        <dbReference type="ARBA" id="ARBA00023310"/>
    </source>
</evidence>